<evidence type="ECO:0000313" key="3">
    <source>
        <dbReference type="Proteomes" id="UP000273675"/>
    </source>
</evidence>
<dbReference type="PROSITE" id="PS51318">
    <property type="entry name" value="TAT"/>
    <property type="match status" value="1"/>
</dbReference>
<evidence type="ECO:0000259" key="1">
    <source>
        <dbReference type="Pfam" id="PF00881"/>
    </source>
</evidence>
<protein>
    <submittedName>
        <fullName evidence="2">Nitroreductase family protein</fullName>
    </submittedName>
</protein>
<feature type="domain" description="Nitroreductase" evidence="1">
    <location>
        <begin position="160"/>
        <end position="365"/>
    </location>
</feature>
<reference evidence="2 3" key="1">
    <citation type="submission" date="2018-10" db="EMBL/GenBank/DDBJ databases">
        <title>Genomic Encyclopedia of Type Strains, Phase IV (KMG-IV): sequencing the most valuable type-strain genomes for metagenomic binning, comparative biology and taxonomic classification.</title>
        <authorList>
            <person name="Goeker M."/>
        </authorList>
    </citation>
    <scope>NUCLEOTIDE SEQUENCE [LARGE SCALE GENOMIC DNA]</scope>
    <source>
        <strain evidence="2 3">DSM 4734</strain>
    </source>
</reference>
<name>A0A495DP83_9PROT</name>
<dbReference type="SUPFAM" id="SSF55469">
    <property type="entry name" value="FMN-dependent nitroreductase-like"/>
    <property type="match status" value="1"/>
</dbReference>
<dbReference type="InterPro" id="IPR029479">
    <property type="entry name" value="Nitroreductase"/>
</dbReference>
<organism evidence="2 3">
    <name type="scientific">Maricaulis maris</name>
    <dbReference type="NCBI Taxonomy" id="74318"/>
    <lineage>
        <taxon>Bacteria</taxon>
        <taxon>Pseudomonadati</taxon>
        <taxon>Pseudomonadota</taxon>
        <taxon>Alphaproteobacteria</taxon>
        <taxon>Maricaulales</taxon>
        <taxon>Maricaulaceae</taxon>
        <taxon>Maricaulis</taxon>
    </lineage>
</organism>
<evidence type="ECO:0000313" key="2">
    <source>
        <dbReference type="EMBL" id="RKR04101.1"/>
    </source>
</evidence>
<dbReference type="Gene3D" id="3.40.109.10">
    <property type="entry name" value="NADH Oxidase"/>
    <property type="match status" value="1"/>
</dbReference>
<dbReference type="NCBIfam" id="NF047509">
    <property type="entry name" value="Rv3131_FMN_oxido"/>
    <property type="match status" value="1"/>
</dbReference>
<dbReference type="AlphaFoldDB" id="A0A495DP83"/>
<dbReference type="Proteomes" id="UP000273675">
    <property type="component" value="Unassembled WGS sequence"/>
</dbReference>
<sequence>MPSRRSLLIAGGATLLVVGAGSASVLMRDAPAAREPWSQAGQSFDDARLDALAFAILAPNPHNRQPWWVRLDGEDRLTLFCDLDRRLPQTDPFDRQITVGLGAFLELLRMAAQADGYRLETALFPLGDGEPRLDQRPVANVRFVRDPDAGTDPLFAHVPDRRTVRTPFRDDRPVSTDDLAELDRLASAIPGVQRRSSTDAALVETVKSHLHQAWHIEYDTSRTHAESLALTRIGAAEVAANPDGISLYGPMMEAWRGLGLLNHASLTRPDTMAARGALDFYDSAIGSAQAFAWLETASNDRVAQIHTGAAWLRTHLAATANGLAFHPLSQALQEFPEMAGVYNAVHALLGVAAPSRIQGLFRLGYVDSVPRPAPRWPMETRLMPLA</sequence>
<dbReference type="GO" id="GO:0016491">
    <property type="term" value="F:oxidoreductase activity"/>
    <property type="evidence" value="ECO:0007669"/>
    <property type="project" value="InterPro"/>
</dbReference>
<proteinExistence type="predicted"/>
<dbReference type="InterPro" id="IPR006311">
    <property type="entry name" value="TAT_signal"/>
</dbReference>
<dbReference type="InterPro" id="IPR000415">
    <property type="entry name" value="Nitroreductase-like"/>
</dbReference>
<dbReference type="RefSeq" id="WP_170150321.1">
    <property type="nucleotide sequence ID" value="NZ_RBIM01000001.1"/>
</dbReference>
<dbReference type="Pfam" id="PF00881">
    <property type="entry name" value="Nitroreductase"/>
    <property type="match status" value="1"/>
</dbReference>
<dbReference type="EMBL" id="RBIM01000001">
    <property type="protein sequence ID" value="RKR04101.1"/>
    <property type="molecule type" value="Genomic_DNA"/>
</dbReference>
<accession>A0A495DP83</accession>
<comment type="caution">
    <text evidence="2">The sequence shown here is derived from an EMBL/GenBank/DDBJ whole genome shotgun (WGS) entry which is preliminary data.</text>
</comment>
<gene>
    <name evidence="2" type="ORF">C7435_0545</name>
</gene>